<evidence type="ECO:0000313" key="2">
    <source>
        <dbReference type="EMBL" id="ERS93815.1"/>
    </source>
</evidence>
<protein>
    <recommendedName>
        <fullName evidence="4">YwdI family protein</fullName>
    </recommendedName>
</protein>
<organism evidence="2 3">
    <name type="scientific">Staphylococcus simulans UMC-CNS-990</name>
    <dbReference type="NCBI Taxonomy" id="1405498"/>
    <lineage>
        <taxon>Bacteria</taxon>
        <taxon>Bacillati</taxon>
        <taxon>Bacillota</taxon>
        <taxon>Bacilli</taxon>
        <taxon>Bacillales</taxon>
        <taxon>Staphylococcaceae</taxon>
        <taxon>Staphylococcus</taxon>
    </lineage>
</organism>
<evidence type="ECO:0000256" key="1">
    <source>
        <dbReference type="SAM" id="MobiDB-lite"/>
    </source>
</evidence>
<dbReference type="EMBL" id="AXDY01000004">
    <property type="protein sequence ID" value="ERS93815.1"/>
    <property type="molecule type" value="Genomic_DNA"/>
</dbReference>
<dbReference type="InterPro" id="IPR035218">
    <property type="entry name" value="DUF5327"/>
</dbReference>
<evidence type="ECO:0000313" key="3">
    <source>
        <dbReference type="Proteomes" id="UP000017131"/>
    </source>
</evidence>
<feature type="compositionally biased region" description="Polar residues" evidence="1">
    <location>
        <begin position="91"/>
        <end position="110"/>
    </location>
</feature>
<reference evidence="2 3" key="1">
    <citation type="journal article" date="2013" name="Genome Announc.">
        <title>Draft Genome Sequence of Staphylococcus simulans UMC-CNS-990, Isolated from a Case of Chronic Bovine Mastitis.</title>
        <authorList>
            <person name="Calcutt M.J."/>
            <person name="Foecking M.F."/>
            <person name="Hsieh H.Y."/>
            <person name="Perry J."/>
            <person name="Stewart G.C."/>
            <person name="Middleton J.R."/>
        </authorList>
    </citation>
    <scope>NUCLEOTIDE SEQUENCE [LARGE SCALE GENOMIC DNA]</scope>
    <source>
        <strain evidence="2 3">UMC-CNS-990</strain>
    </source>
</reference>
<sequence length="125" mass="13450">MNKEKLIALIERELVQADEAASEAEFSKHMYAIHTLTSLYTDSDPSDVPARSSKQTSMPYQQAPSVTSPSYTTSSHSQVSAAEIKAMGGKVSSQQNSSNLSTPPGNSNKMVTDDELGNGDSIFDF</sequence>
<accession>A0ABP2YW79</accession>
<feature type="compositionally biased region" description="Polar residues" evidence="1">
    <location>
        <begin position="52"/>
        <end position="63"/>
    </location>
</feature>
<dbReference type="RefSeq" id="WP_023015476.1">
    <property type="nucleotide sequence ID" value="NZ_AXDY01000004.1"/>
</dbReference>
<feature type="region of interest" description="Disordered" evidence="1">
    <location>
        <begin position="41"/>
        <end position="125"/>
    </location>
</feature>
<keyword evidence="3" id="KW-1185">Reference proteome</keyword>
<evidence type="ECO:0008006" key="4">
    <source>
        <dbReference type="Google" id="ProtNLM"/>
    </source>
</evidence>
<proteinExistence type="predicted"/>
<dbReference type="Proteomes" id="UP000017131">
    <property type="component" value="Unassembled WGS sequence"/>
</dbReference>
<gene>
    <name evidence="2" type="ORF">SSIM_06340</name>
</gene>
<name>A0ABP2YW79_STASI</name>
<feature type="compositionally biased region" description="Low complexity" evidence="1">
    <location>
        <begin position="64"/>
        <end position="80"/>
    </location>
</feature>
<dbReference type="Pfam" id="PF17261">
    <property type="entry name" value="DUF5327"/>
    <property type="match status" value="1"/>
</dbReference>
<comment type="caution">
    <text evidence="2">The sequence shown here is derived from an EMBL/GenBank/DDBJ whole genome shotgun (WGS) entry which is preliminary data.</text>
</comment>